<feature type="transmembrane region" description="Helical" evidence="1">
    <location>
        <begin position="16"/>
        <end position="37"/>
    </location>
</feature>
<sequence>MIMYKNVLEHIPGIEYYPVLALVLFFGFFLGLIVWFFRTDKHRMERMSALPLDDVRFPANAPARHHYPNREV</sequence>
<gene>
    <name evidence="2" type="ORF">BGO89_12505</name>
</gene>
<accession>A0A1M3KY27</accession>
<dbReference type="STRING" id="1895771.BGO89_12505"/>
<organism evidence="2 3">
    <name type="scientific">Candidatus Kapaibacterium thiocyanatum</name>
    <dbReference type="NCBI Taxonomy" id="1895771"/>
    <lineage>
        <taxon>Bacteria</taxon>
        <taxon>Pseudomonadati</taxon>
        <taxon>Candidatus Kapaibacteriota</taxon>
        <taxon>Candidatus Kapaibacteriia</taxon>
        <taxon>Candidatus Kapaibacteriales</taxon>
        <taxon>Candidatus Kapaibacteriaceae</taxon>
        <taxon>Candidatus Kapaibacterium</taxon>
    </lineage>
</organism>
<dbReference type="Proteomes" id="UP000184233">
    <property type="component" value="Unassembled WGS sequence"/>
</dbReference>
<proteinExistence type="predicted"/>
<dbReference type="AlphaFoldDB" id="A0A1M3KY27"/>
<comment type="caution">
    <text evidence="2">The sequence shown here is derived from an EMBL/GenBank/DDBJ whole genome shotgun (WGS) entry which is preliminary data.</text>
</comment>
<evidence type="ECO:0000313" key="2">
    <source>
        <dbReference type="EMBL" id="OJX57297.1"/>
    </source>
</evidence>
<keyword evidence="1" id="KW-0812">Transmembrane</keyword>
<dbReference type="EMBL" id="MKVH01000024">
    <property type="protein sequence ID" value="OJX57297.1"/>
    <property type="molecule type" value="Genomic_DNA"/>
</dbReference>
<evidence type="ECO:0000313" key="3">
    <source>
        <dbReference type="Proteomes" id="UP000184233"/>
    </source>
</evidence>
<keyword evidence="1" id="KW-0472">Membrane</keyword>
<evidence type="ECO:0008006" key="4">
    <source>
        <dbReference type="Google" id="ProtNLM"/>
    </source>
</evidence>
<reference evidence="2 3" key="1">
    <citation type="submission" date="2016-09" db="EMBL/GenBank/DDBJ databases">
        <title>Genome-resolved meta-omics ties microbial dynamics to process performance in biotechnology for thiocyanate degradation.</title>
        <authorList>
            <person name="Kantor R.S."/>
            <person name="Huddy R.J."/>
            <person name="Iyer R."/>
            <person name="Thomas B.C."/>
            <person name="Brown C.T."/>
            <person name="Anantharaman K."/>
            <person name="Tringe S."/>
            <person name="Hettich R.L."/>
            <person name="Harrison S.T."/>
            <person name="Banfield J.F."/>
        </authorList>
    </citation>
    <scope>NUCLEOTIDE SEQUENCE [LARGE SCALE GENOMIC DNA]</scope>
    <source>
        <strain evidence="2">59-99</strain>
    </source>
</reference>
<keyword evidence="1" id="KW-1133">Transmembrane helix</keyword>
<name>A0A1M3KY27_9BACT</name>
<evidence type="ECO:0000256" key="1">
    <source>
        <dbReference type="SAM" id="Phobius"/>
    </source>
</evidence>
<protein>
    <recommendedName>
        <fullName evidence="4">Cytochrome C oxidase Cbb3</fullName>
    </recommendedName>
</protein>